<dbReference type="Proteomes" id="UP000319801">
    <property type="component" value="Unassembled WGS sequence"/>
</dbReference>
<name>A0A556V0T4_BAGYA</name>
<proteinExistence type="predicted"/>
<reference evidence="2 3" key="1">
    <citation type="journal article" date="2019" name="Genome Biol. Evol.">
        <title>Whole-Genome Sequencing of the Giant Devil Catfish, Bagarius yarrelli.</title>
        <authorList>
            <person name="Jiang W."/>
            <person name="Lv Y."/>
            <person name="Cheng L."/>
            <person name="Yang K."/>
            <person name="Chao B."/>
            <person name="Wang X."/>
            <person name="Li Y."/>
            <person name="Pan X."/>
            <person name="You X."/>
            <person name="Zhang Y."/>
            <person name="Yang J."/>
            <person name="Li J."/>
            <person name="Zhang X."/>
            <person name="Liu S."/>
            <person name="Sun C."/>
            <person name="Yang J."/>
            <person name="Shi Q."/>
        </authorList>
    </citation>
    <scope>NUCLEOTIDE SEQUENCE [LARGE SCALE GENOMIC DNA]</scope>
    <source>
        <strain evidence="2">JWS20170419001</strain>
        <tissue evidence="2">Muscle</tissue>
    </source>
</reference>
<dbReference type="EMBL" id="VCAZ01000090">
    <property type="protein sequence ID" value="TSR04293.1"/>
    <property type="molecule type" value="Genomic_DNA"/>
</dbReference>
<comment type="caution">
    <text evidence="2">The sequence shown here is derived from an EMBL/GenBank/DDBJ whole genome shotgun (WGS) entry which is preliminary data.</text>
</comment>
<organism evidence="2 3">
    <name type="scientific">Bagarius yarrelli</name>
    <name type="common">Goonch</name>
    <name type="synonym">Bagrus yarrelli</name>
    <dbReference type="NCBI Taxonomy" id="175774"/>
    <lineage>
        <taxon>Eukaryota</taxon>
        <taxon>Metazoa</taxon>
        <taxon>Chordata</taxon>
        <taxon>Craniata</taxon>
        <taxon>Vertebrata</taxon>
        <taxon>Euteleostomi</taxon>
        <taxon>Actinopterygii</taxon>
        <taxon>Neopterygii</taxon>
        <taxon>Teleostei</taxon>
        <taxon>Ostariophysi</taxon>
        <taxon>Siluriformes</taxon>
        <taxon>Sisoridae</taxon>
        <taxon>Sisorinae</taxon>
        <taxon>Bagarius</taxon>
    </lineage>
</organism>
<evidence type="ECO:0000256" key="1">
    <source>
        <dbReference type="SAM" id="MobiDB-lite"/>
    </source>
</evidence>
<sequence>MNVYLKESRSRLLLVECAPVAAVAGRQSSSYEQDEIHKPPNSQTSESQKLPDGSARVAQTEAVHAEAAQEKGVEERGDEVVTRVSADTSDVRHAAFGHKPCADPGSSCFII</sequence>
<feature type="compositionally biased region" description="Basic and acidic residues" evidence="1">
    <location>
        <begin position="63"/>
        <end position="80"/>
    </location>
</feature>
<gene>
    <name evidence="2" type="ORF">Baya_10900</name>
</gene>
<accession>A0A556V0T4</accession>
<evidence type="ECO:0000313" key="2">
    <source>
        <dbReference type="EMBL" id="TSR04293.1"/>
    </source>
</evidence>
<dbReference type="AlphaFoldDB" id="A0A556V0T4"/>
<feature type="region of interest" description="Disordered" evidence="1">
    <location>
        <begin position="25"/>
        <end position="80"/>
    </location>
</feature>
<keyword evidence="3" id="KW-1185">Reference proteome</keyword>
<evidence type="ECO:0000313" key="3">
    <source>
        <dbReference type="Proteomes" id="UP000319801"/>
    </source>
</evidence>
<protein>
    <submittedName>
        <fullName evidence="2">Uncharacterized protein</fullName>
    </submittedName>
</protein>